<dbReference type="GeneID" id="103491661"/>
<dbReference type="InParanoid" id="A0A1S3BN50"/>
<name>A0A1S3BN50_CUCME</name>
<keyword evidence="2" id="KW-0479">Metal-binding</keyword>
<dbReference type="FunCoup" id="A0A1S3BN50">
    <property type="interactions" value="47"/>
</dbReference>
<feature type="compositionally biased region" description="Low complexity" evidence="4">
    <location>
        <begin position="1"/>
        <end position="10"/>
    </location>
</feature>
<evidence type="ECO:0000313" key="7">
    <source>
        <dbReference type="Proteomes" id="UP001652600"/>
    </source>
</evidence>
<dbReference type="InterPro" id="IPR050148">
    <property type="entry name" value="Terpene_synthase-like"/>
</dbReference>
<dbReference type="SUPFAM" id="SSF48576">
    <property type="entry name" value="Terpenoid synthases"/>
    <property type="match status" value="1"/>
</dbReference>
<evidence type="ECO:0000259" key="6">
    <source>
        <dbReference type="Pfam" id="PF03936"/>
    </source>
</evidence>
<dbReference type="InterPro" id="IPR044814">
    <property type="entry name" value="Terpene_cyclase_plant_C1"/>
</dbReference>
<dbReference type="Gene3D" id="1.10.600.10">
    <property type="entry name" value="Farnesyl Diphosphate Synthase"/>
    <property type="match status" value="1"/>
</dbReference>
<dbReference type="InterPro" id="IPR008949">
    <property type="entry name" value="Isoprenoid_synthase_dom_sf"/>
</dbReference>
<proteinExistence type="predicted"/>
<evidence type="ECO:0000256" key="1">
    <source>
        <dbReference type="ARBA" id="ARBA00001946"/>
    </source>
</evidence>
<dbReference type="GO" id="GO:0009686">
    <property type="term" value="P:gibberellin biosynthetic process"/>
    <property type="evidence" value="ECO:0007669"/>
    <property type="project" value="TreeGrafter"/>
</dbReference>
<dbReference type="eggNOG" id="ENOG502QQN6">
    <property type="taxonomic scope" value="Eukaryota"/>
</dbReference>
<gene>
    <name evidence="8" type="primary">LOC103491661</name>
</gene>
<dbReference type="PANTHER" id="PTHR31739:SF4">
    <property type="entry name" value="ENT-COPALYL DIPHOSPHATE SYNTHASE, CHLOROPLASTIC"/>
    <property type="match status" value="1"/>
</dbReference>
<sequence>MSSSSSFSPLLPYPPPNSSSSSSSSSSSRLSFHPHPLPPGGGCSSLKVKDVRRSNIIKCNAVSKPPTQEYSDVLQSGVPVIKWHQFVEDDIQSETTPQVLIWKEIEERVKEIKSMLRSMDDGDISISAYDTAWVALIPSKEGGDQGEDQEEVKKKNGPLFPCSLEWIAKNQLQDGSWGDSQIFSAHDRILNTLACVVALKYWNLHPQKSLKGIAFLNQNISKLQHENAEHMPIGFEIAFPSLLQFAQKLNLQILPTHSPILQEINHRRNIKLTRIPKEIMHKVPTTLLHSLEGMEGMEGLDWEKLLKLQCQDGSFLSSPASTAFALMQTNDPNCFKYLDSVVNRFNGGVPNVYPVDLFEHIWAVDRLQRLGISRFFRSQIVECVNYVRRYWSEKGICWARNSQFHDIDDTAMGFRLLRLYGHDVSADVFKHFEKDGEFVCIAGQSTQAVTGMFNLYRASDQVMFPGEKILEEAKQFSSKFLRQKQASNDLLDKWIITKDLPGEVGYALEVPWFASLPRIETRLYIEQYGGKDDVWIGKTLYRMFKVNNDTYLELAKLDYNNCQLLHQIEWVDTQKWYIENRLRDYGMRRTNLLFSYFGAVCTIFEPERAKERLAWTKTAALVDAIESHFKDANADQRRAFVQQFTNLHAAQSYDNNAWRSSNVQQKGGQGLVGILLRTLTNISLDILVSHGLDITHHLHQAWKKWLFKWQEDGDVHKEEAELLVQTIILNSGCSTLEDLLSNPQYLKLSYLTNKVCHQLGHFKKHKVTNGGIYKEKTDNKMPQEIEEDMRKLMQLVIQNPSDSNDIIDSQIKHTFLTVAKSLYYAAYFDPWTINYHIAKVLFEKVF</sequence>
<dbReference type="RefSeq" id="XP_008449932.3">
    <property type="nucleotide sequence ID" value="XM_008451710.3"/>
</dbReference>
<dbReference type="SUPFAM" id="SSF48239">
    <property type="entry name" value="Terpenoid cyclases/Protein prenyltransferases"/>
    <property type="match status" value="2"/>
</dbReference>
<dbReference type="Pfam" id="PF01397">
    <property type="entry name" value="Terpene_synth"/>
    <property type="match status" value="1"/>
</dbReference>
<keyword evidence="7" id="KW-1185">Reference proteome</keyword>
<dbReference type="InterPro" id="IPR008930">
    <property type="entry name" value="Terpenoid_cyclase/PrenylTrfase"/>
</dbReference>
<protein>
    <submittedName>
        <fullName evidence="8">Ent-copalyl diphosphate synthase 1</fullName>
    </submittedName>
</protein>
<keyword evidence="3" id="KW-0460">Magnesium</keyword>
<dbReference type="InterPro" id="IPR005630">
    <property type="entry name" value="Terpene_synthase_metal-bd"/>
</dbReference>
<dbReference type="CDD" id="cd00684">
    <property type="entry name" value="Terpene_cyclase_plant_C1"/>
    <property type="match status" value="1"/>
</dbReference>
<dbReference type="SFLD" id="SFLDG01014">
    <property type="entry name" value="Terpene_Cyclase_Like_1_N-term"/>
    <property type="match status" value="1"/>
</dbReference>
<dbReference type="Proteomes" id="UP001652600">
    <property type="component" value="Chromosome 5"/>
</dbReference>
<evidence type="ECO:0000256" key="3">
    <source>
        <dbReference type="ARBA" id="ARBA00022842"/>
    </source>
</evidence>
<comment type="cofactor">
    <cofactor evidence="1">
        <name>Mg(2+)</name>
        <dbReference type="ChEBI" id="CHEBI:18420"/>
    </cofactor>
</comment>
<evidence type="ECO:0000256" key="4">
    <source>
        <dbReference type="SAM" id="MobiDB-lite"/>
    </source>
</evidence>
<dbReference type="Gene3D" id="1.50.10.130">
    <property type="entry name" value="Terpene synthase, N-terminal domain"/>
    <property type="match status" value="1"/>
</dbReference>
<dbReference type="GO" id="GO:0009507">
    <property type="term" value="C:chloroplast"/>
    <property type="evidence" value="ECO:0007669"/>
    <property type="project" value="TreeGrafter"/>
</dbReference>
<dbReference type="Gene3D" id="1.50.10.160">
    <property type="match status" value="1"/>
</dbReference>
<evidence type="ECO:0000313" key="8">
    <source>
        <dbReference type="RefSeq" id="XP_008449932.3"/>
    </source>
</evidence>
<feature type="compositionally biased region" description="Low complexity" evidence="4">
    <location>
        <begin position="18"/>
        <end position="34"/>
    </location>
</feature>
<feature type="domain" description="Terpene synthase N-terminal" evidence="5">
    <location>
        <begin position="301"/>
        <end position="508"/>
    </location>
</feature>
<evidence type="ECO:0000259" key="5">
    <source>
        <dbReference type="Pfam" id="PF01397"/>
    </source>
</evidence>
<dbReference type="InterPro" id="IPR001906">
    <property type="entry name" value="Terpene_synth_N"/>
</dbReference>
<evidence type="ECO:0000256" key="2">
    <source>
        <dbReference type="ARBA" id="ARBA00022723"/>
    </source>
</evidence>
<accession>A0A1S3BN50</accession>
<feature type="domain" description="Terpene synthase metal-binding" evidence="6">
    <location>
        <begin position="584"/>
        <end position="706"/>
    </location>
</feature>
<dbReference type="GO" id="GO:0000287">
    <property type="term" value="F:magnesium ion binding"/>
    <property type="evidence" value="ECO:0007669"/>
    <property type="project" value="InterPro"/>
</dbReference>
<dbReference type="InterPro" id="IPR036965">
    <property type="entry name" value="Terpene_synth_N_sf"/>
</dbReference>
<dbReference type="AlphaFoldDB" id="A0A1S3BN50"/>
<organism evidence="7 8">
    <name type="scientific">Cucumis melo</name>
    <name type="common">Muskmelon</name>
    <dbReference type="NCBI Taxonomy" id="3656"/>
    <lineage>
        <taxon>Eukaryota</taxon>
        <taxon>Viridiplantae</taxon>
        <taxon>Streptophyta</taxon>
        <taxon>Embryophyta</taxon>
        <taxon>Tracheophyta</taxon>
        <taxon>Spermatophyta</taxon>
        <taxon>Magnoliopsida</taxon>
        <taxon>eudicotyledons</taxon>
        <taxon>Gunneridae</taxon>
        <taxon>Pentapetalae</taxon>
        <taxon>rosids</taxon>
        <taxon>fabids</taxon>
        <taxon>Cucurbitales</taxon>
        <taxon>Cucurbitaceae</taxon>
        <taxon>Benincaseae</taxon>
        <taxon>Cucumis</taxon>
    </lineage>
</organism>
<dbReference type="Pfam" id="PF03936">
    <property type="entry name" value="Terpene_synth_C"/>
    <property type="match status" value="1"/>
</dbReference>
<dbReference type="KEGG" id="cmo:103491661"/>
<dbReference type="PANTHER" id="PTHR31739">
    <property type="entry name" value="ENT-COPALYL DIPHOSPHATE SYNTHASE, CHLOROPLASTIC"/>
    <property type="match status" value="1"/>
</dbReference>
<dbReference type="SFLD" id="SFLDG01605">
    <property type="entry name" value="Terpene_Cyclase_Like_1_N-term"/>
    <property type="match status" value="1"/>
</dbReference>
<dbReference type="GO" id="GO:0010333">
    <property type="term" value="F:terpene synthase activity"/>
    <property type="evidence" value="ECO:0007669"/>
    <property type="project" value="InterPro"/>
</dbReference>
<reference evidence="8" key="1">
    <citation type="submission" date="2025-08" db="UniProtKB">
        <authorList>
            <consortium name="RefSeq"/>
        </authorList>
    </citation>
    <scope>IDENTIFICATION</scope>
    <source>
        <tissue evidence="8">Stem</tissue>
    </source>
</reference>
<feature type="region of interest" description="Disordered" evidence="4">
    <location>
        <begin position="1"/>
        <end position="45"/>
    </location>
</feature>